<name>A0A2N5ZHG0_MUIH1</name>
<dbReference type="GO" id="GO:0009244">
    <property type="term" value="P:lipopolysaccharide core region biosynthetic process"/>
    <property type="evidence" value="ECO:0007669"/>
    <property type="project" value="TreeGrafter"/>
</dbReference>
<gene>
    <name evidence="6" type="primary">waaF</name>
    <name evidence="6" type="ORF">C0601_05510</name>
</gene>
<dbReference type="PANTHER" id="PTHR30160:SF7">
    <property type="entry name" value="ADP-HEPTOSE--LPS HEPTOSYLTRANSFERASE 2"/>
    <property type="match status" value="1"/>
</dbReference>
<dbReference type="InterPro" id="IPR002201">
    <property type="entry name" value="Glyco_trans_9"/>
</dbReference>
<evidence type="ECO:0000256" key="2">
    <source>
        <dbReference type="ARBA" id="ARBA00022679"/>
    </source>
</evidence>
<comment type="similarity">
    <text evidence="3">Belongs to the glycosyltransferase 9 family.</text>
</comment>
<dbReference type="GO" id="GO:0005829">
    <property type="term" value="C:cytosol"/>
    <property type="evidence" value="ECO:0007669"/>
    <property type="project" value="TreeGrafter"/>
</dbReference>
<accession>A0A2N5ZHG0</accession>
<reference evidence="6 7" key="1">
    <citation type="submission" date="2017-11" db="EMBL/GenBank/DDBJ databases">
        <title>Genome-resolved metagenomics identifies genetic mobility, metabolic interactions, and unexpected diversity in perchlorate-reducing communities.</title>
        <authorList>
            <person name="Barnum T.P."/>
            <person name="Figueroa I.A."/>
            <person name="Carlstrom C.I."/>
            <person name="Lucas L.N."/>
            <person name="Engelbrektson A.L."/>
            <person name="Coates J.D."/>
        </authorList>
    </citation>
    <scope>NUCLEOTIDE SEQUENCE [LARGE SCALE GENOMIC DNA]</scope>
    <source>
        <strain evidence="6">BM706</strain>
    </source>
</reference>
<evidence type="ECO:0000256" key="5">
    <source>
        <dbReference type="ARBA" id="ARBA00047503"/>
    </source>
</evidence>
<comment type="caution">
    <text evidence="6">The sequence shown here is derived from an EMBL/GenBank/DDBJ whole genome shotgun (WGS) entry which is preliminary data.</text>
</comment>
<dbReference type="GO" id="GO:0008713">
    <property type="term" value="F:ADP-heptose-lipopolysaccharide heptosyltransferase activity"/>
    <property type="evidence" value="ECO:0007669"/>
    <property type="project" value="UniProtKB-EC"/>
</dbReference>
<dbReference type="SUPFAM" id="SSF53756">
    <property type="entry name" value="UDP-Glycosyltransferase/glycogen phosphorylase"/>
    <property type="match status" value="1"/>
</dbReference>
<keyword evidence="1" id="KW-0328">Glycosyltransferase</keyword>
<proteinExistence type="inferred from homology"/>
<dbReference type="EC" id="2.4.99.24" evidence="4"/>
<evidence type="ECO:0000313" key="7">
    <source>
        <dbReference type="Proteomes" id="UP000234857"/>
    </source>
</evidence>
<dbReference type="Proteomes" id="UP000234857">
    <property type="component" value="Unassembled WGS sequence"/>
</dbReference>
<dbReference type="CDD" id="cd03789">
    <property type="entry name" value="GT9_LPS_heptosyltransferase"/>
    <property type="match status" value="1"/>
</dbReference>
<dbReference type="EMBL" id="PKTG01000071">
    <property type="protein sequence ID" value="PLX18140.1"/>
    <property type="molecule type" value="Genomic_DNA"/>
</dbReference>
<dbReference type="Pfam" id="PF01075">
    <property type="entry name" value="Glyco_transf_9"/>
    <property type="match status" value="1"/>
</dbReference>
<dbReference type="InterPro" id="IPR011910">
    <property type="entry name" value="RfaF"/>
</dbReference>
<dbReference type="PANTHER" id="PTHR30160">
    <property type="entry name" value="TETRAACYLDISACCHARIDE 4'-KINASE-RELATED"/>
    <property type="match status" value="1"/>
</dbReference>
<keyword evidence="2 6" id="KW-0808">Transferase</keyword>
<dbReference type="NCBIfam" id="TIGR02195">
    <property type="entry name" value="heptsyl_trn_II"/>
    <property type="match status" value="1"/>
</dbReference>
<dbReference type="Gene3D" id="3.40.50.2000">
    <property type="entry name" value="Glycogen Phosphorylase B"/>
    <property type="match status" value="2"/>
</dbReference>
<evidence type="ECO:0000313" key="6">
    <source>
        <dbReference type="EMBL" id="PLX18140.1"/>
    </source>
</evidence>
<sequence length="315" mass="35742">MATPAIKALIKHFKDYEITIVGSRVSVELFSEFKEIKKRYIDNTKRSRFRLFSIYRFAKNIGRHDIAITFRNSLPSALLLYFTRSKIRVGLKNGLRNIFLNKSLKYQKEGHHVERYICMVEEFLNKKIKDDELSLNFPVFKFERPTIGINPGAAYGTAKRWYSDRFAEVAKALSKDFDIIIFGGPKEIMVALEIEKILRDSGIENFNNIAGRTTIGQLCSKIAGLALFITGDSGTMHIAAAYKVPTISIFGPTDPTDTSQWKNPNNIIIKAEVECAPCLKRVCPKDSHECMKSISVESVIEKARKSISDSNENKE</sequence>
<evidence type="ECO:0000256" key="4">
    <source>
        <dbReference type="ARBA" id="ARBA00044042"/>
    </source>
</evidence>
<comment type="catalytic activity">
    <reaction evidence="5">
        <text>an L-alpha-D-Hep-(1-&gt;5)-[alpha-Kdo-(2-&gt;4)]-alpha-Kdo-(2-&gt;6)-lipid A + ADP-L-glycero-beta-D-manno-heptose = an L-alpha-D-Hep-(1-&gt;3)-L-alpha-D-Hep-(1-&gt;5)-[alpha-Kdo-(2-&gt;4)]-alpha-Kdo-(2-&gt;6)-lipid A + ADP + H(+)</text>
        <dbReference type="Rhea" id="RHEA:74071"/>
        <dbReference type="ChEBI" id="CHEBI:15378"/>
        <dbReference type="ChEBI" id="CHEBI:61506"/>
        <dbReference type="ChEBI" id="CHEBI:193068"/>
        <dbReference type="ChEBI" id="CHEBI:193069"/>
        <dbReference type="ChEBI" id="CHEBI:456216"/>
        <dbReference type="EC" id="2.4.99.24"/>
    </reaction>
</comment>
<organism evidence="6 7">
    <name type="scientific">Muiribacterium halophilum</name>
    <dbReference type="NCBI Taxonomy" id="2053465"/>
    <lineage>
        <taxon>Bacteria</taxon>
        <taxon>Candidatus Muiribacteriota</taxon>
        <taxon>Candidatus Muiribacteriia</taxon>
        <taxon>Candidatus Muiribacteriales</taxon>
        <taxon>Candidatus Muiribacteriaceae</taxon>
        <taxon>Candidatus Muiribacterium</taxon>
    </lineage>
</organism>
<protein>
    <recommendedName>
        <fullName evidence="4">lipopolysaccharide heptosyltransferase II</fullName>
        <ecNumber evidence="4">2.4.99.24</ecNumber>
    </recommendedName>
</protein>
<dbReference type="AlphaFoldDB" id="A0A2N5ZHG0"/>
<evidence type="ECO:0000256" key="1">
    <source>
        <dbReference type="ARBA" id="ARBA00022676"/>
    </source>
</evidence>
<dbReference type="InterPro" id="IPR051199">
    <property type="entry name" value="LPS_LOS_Heptosyltrfase"/>
</dbReference>
<evidence type="ECO:0000256" key="3">
    <source>
        <dbReference type="ARBA" id="ARBA00043995"/>
    </source>
</evidence>